<feature type="compositionally biased region" description="Polar residues" evidence="2">
    <location>
        <begin position="412"/>
        <end position="424"/>
    </location>
</feature>
<feature type="region of interest" description="Disordered" evidence="2">
    <location>
        <begin position="378"/>
        <end position="697"/>
    </location>
</feature>
<dbReference type="GO" id="GO:0048024">
    <property type="term" value="P:regulation of mRNA splicing, via spliceosome"/>
    <property type="evidence" value="ECO:0007669"/>
    <property type="project" value="TreeGrafter"/>
</dbReference>
<feature type="compositionally biased region" description="Basic residues" evidence="2">
    <location>
        <begin position="154"/>
        <end position="185"/>
    </location>
</feature>
<feature type="compositionally biased region" description="Basic and acidic residues" evidence="2">
    <location>
        <begin position="445"/>
        <end position="457"/>
    </location>
</feature>
<dbReference type="AlphaFoldDB" id="A0A6V7QTU6"/>
<feature type="compositionally biased region" description="Low complexity" evidence="2">
    <location>
        <begin position="113"/>
        <end position="125"/>
    </location>
</feature>
<dbReference type="GO" id="GO:0005681">
    <property type="term" value="C:spliceosomal complex"/>
    <property type="evidence" value="ECO:0007669"/>
    <property type="project" value="TreeGrafter"/>
</dbReference>
<dbReference type="SUPFAM" id="SSF101233">
    <property type="entry name" value="PWI domain"/>
    <property type="match status" value="1"/>
</dbReference>
<dbReference type="EMBL" id="CAJEUB010000014">
    <property type="protein sequence ID" value="CAD1846368.1"/>
    <property type="molecule type" value="Genomic_DNA"/>
</dbReference>
<proteinExistence type="predicted"/>
<feature type="compositionally biased region" description="Basic and acidic residues" evidence="2">
    <location>
        <begin position="297"/>
        <end position="308"/>
    </location>
</feature>
<feature type="compositionally biased region" description="Basic and acidic residues" evidence="2">
    <location>
        <begin position="556"/>
        <end position="582"/>
    </location>
</feature>
<feature type="compositionally biased region" description="Low complexity" evidence="2">
    <location>
        <begin position="83"/>
        <end position="104"/>
    </location>
</feature>
<dbReference type="InterPro" id="IPR002483">
    <property type="entry name" value="PWI_dom"/>
</dbReference>
<keyword evidence="1" id="KW-0507">mRNA processing</keyword>
<dbReference type="GO" id="GO:0006397">
    <property type="term" value="P:mRNA processing"/>
    <property type="evidence" value="ECO:0007669"/>
    <property type="project" value="UniProtKB-KW"/>
</dbReference>
<feature type="compositionally biased region" description="Low complexity" evidence="2">
    <location>
        <begin position="261"/>
        <end position="295"/>
    </location>
</feature>
<sequence>MKELWGLLLSAQKNASGVPQQFLDAKEEEILKRKAENDKIALEIQKRREKEGRELEQEKHQTRICILIRHSRSRGSDDRSPSHRQSPLPSRSHSRSISKSGSYSMEDRKLRNRSVSPESRRPSVSPKRRSRSPLRQPIPFERQHRSPRRSLSPSRRRSPRKARSPVRRRSPHPRRRSPSLSRRRSPSPYRDRSPYGRRRSPSFRRRRSPSPARRRSPSPAFHRSPVRRRPFTPPRRRTPSSVRRRSPLPPSRSPRVRRRSPVSSPRTRASNPYLSPRQRRSSSPYRSRSPYPYRRASSREIERRTNGVRISRDEHTLEGKPSGNPLLYCFLSFAASSNGKLEFVLHTLLIQSLRYRERRSPSHHSDDREMAEHLDTKQKALDSTSRRLPITLRSPQRDLTDHNEIHNREQSLHLQNSPNHSESPAFQEKFQSHDKNTRKQLPCHDSPDTSREEDKASRARKNVHHVDTSSRKNKDLLTDVHQKVSTNDLDRKEYSPNQSADDYASANQTRHADLKSIKKIDEQKTDRDRQKKLEHQPSQSSHETEFGVGRIKGRKFYHDDVYERVESDHETETRKSKKKLDESNEITVGSDSEEAERGKKRWHKKSYKHKRHLNDSSESDSETDKETKRRRKDEKRLRKEEKRQRREERHRRKLERRESKQKAKPVDTVTPPSDLDEDQDAAHELSDARETESEQKKLEFELRARALESLRAKKATNR</sequence>
<feature type="compositionally biased region" description="Basic residues" evidence="2">
    <location>
        <begin position="224"/>
        <end position="246"/>
    </location>
</feature>
<organism evidence="4">
    <name type="scientific">Ananas comosus var. bracteatus</name>
    <name type="common">red pineapple</name>
    <dbReference type="NCBI Taxonomy" id="296719"/>
    <lineage>
        <taxon>Eukaryota</taxon>
        <taxon>Viridiplantae</taxon>
        <taxon>Streptophyta</taxon>
        <taxon>Embryophyta</taxon>
        <taxon>Tracheophyta</taxon>
        <taxon>Spermatophyta</taxon>
        <taxon>Magnoliopsida</taxon>
        <taxon>Liliopsida</taxon>
        <taxon>Poales</taxon>
        <taxon>Bromeliaceae</taxon>
        <taxon>Bromelioideae</taxon>
        <taxon>Ananas</taxon>
    </lineage>
</organism>
<name>A0A6V7QTU6_ANACO</name>
<feature type="compositionally biased region" description="Basic and acidic residues" evidence="2">
    <location>
        <begin position="464"/>
        <end position="494"/>
    </location>
</feature>
<dbReference type="PANTHER" id="PTHR23148:SF0">
    <property type="entry name" value="SERINE_ARGININE REPETITIVE MATRIX PROTEIN 1"/>
    <property type="match status" value="1"/>
</dbReference>
<feature type="compositionally biased region" description="Basic and acidic residues" evidence="2">
    <location>
        <begin position="510"/>
        <end position="535"/>
    </location>
</feature>
<dbReference type="GO" id="GO:0003723">
    <property type="term" value="F:RNA binding"/>
    <property type="evidence" value="ECO:0007669"/>
    <property type="project" value="TreeGrafter"/>
</dbReference>
<reference evidence="4" key="1">
    <citation type="submission" date="2020-07" db="EMBL/GenBank/DDBJ databases">
        <authorList>
            <person name="Lin J."/>
        </authorList>
    </citation>
    <scope>NUCLEOTIDE SEQUENCE</scope>
</reference>
<feature type="compositionally biased region" description="Basic and acidic residues" evidence="2">
    <location>
        <begin position="395"/>
        <end position="411"/>
    </location>
</feature>
<evidence type="ECO:0000259" key="3">
    <source>
        <dbReference type="PROSITE" id="PS51025"/>
    </source>
</evidence>
<feature type="compositionally biased region" description="Basic residues" evidence="2">
    <location>
        <begin position="598"/>
        <end position="612"/>
    </location>
</feature>
<dbReference type="InterPro" id="IPR052225">
    <property type="entry name" value="Ser/Arg_repetitive_matrix"/>
</dbReference>
<evidence type="ECO:0000313" key="4">
    <source>
        <dbReference type="EMBL" id="CAD1846368.1"/>
    </source>
</evidence>
<feature type="compositionally biased region" description="Basic residues" evidence="2">
    <location>
        <begin position="195"/>
        <end position="216"/>
    </location>
</feature>
<feature type="compositionally biased region" description="Basic and acidic residues" evidence="2">
    <location>
        <begin position="655"/>
        <end position="665"/>
    </location>
</feature>
<feature type="region of interest" description="Disordered" evidence="2">
    <location>
        <begin position="48"/>
        <end position="308"/>
    </location>
</feature>
<evidence type="ECO:0000256" key="2">
    <source>
        <dbReference type="SAM" id="MobiDB-lite"/>
    </source>
</evidence>
<dbReference type="InterPro" id="IPR036483">
    <property type="entry name" value="PWI_dom_sf"/>
</dbReference>
<dbReference type="PANTHER" id="PTHR23148">
    <property type="entry name" value="SERINE/ARGININE REGULATED NUCLEAR MATRIX PROTEIN"/>
    <property type="match status" value="1"/>
</dbReference>
<feature type="compositionally biased region" description="Polar residues" evidence="2">
    <location>
        <begin position="495"/>
        <end position="509"/>
    </location>
</feature>
<gene>
    <name evidence="4" type="ORF">CB5_LOCUS29579</name>
</gene>
<feature type="compositionally biased region" description="Basic and acidic residues" evidence="2">
    <location>
        <begin position="48"/>
        <end position="61"/>
    </location>
</feature>
<protein>
    <recommendedName>
        <fullName evidence="3">PWI domain-containing protein</fullName>
    </recommendedName>
</protein>
<feature type="compositionally biased region" description="Basic and acidic residues" evidence="2">
    <location>
        <begin position="680"/>
        <end position="697"/>
    </location>
</feature>
<evidence type="ECO:0000256" key="1">
    <source>
        <dbReference type="ARBA" id="ARBA00022664"/>
    </source>
</evidence>
<accession>A0A6V7QTU6</accession>
<dbReference type="PROSITE" id="PS51025">
    <property type="entry name" value="PWI"/>
    <property type="match status" value="1"/>
</dbReference>
<feature type="compositionally biased region" description="Basic and acidic residues" evidence="2">
    <location>
        <begin position="634"/>
        <end position="647"/>
    </location>
</feature>
<feature type="domain" description="PWI" evidence="3">
    <location>
        <begin position="1"/>
        <end position="25"/>
    </location>
</feature>